<evidence type="ECO:0000256" key="1">
    <source>
        <dbReference type="SAM" id="MobiDB-lite"/>
    </source>
</evidence>
<reference evidence="2 3" key="1">
    <citation type="submission" date="2008-07" db="EMBL/GenBank/DDBJ databases">
        <authorList>
            <person name="El-Sayed N."/>
            <person name="Caler E."/>
            <person name="Inman J."/>
            <person name="Amedeo P."/>
            <person name="Hass B."/>
            <person name="Wortman J."/>
        </authorList>
    </citation>
    <scope>NUCLEOTIDE SEQUENCE [LARGE SCALE GENOMIC DNA]</scope>
    <source>
        <strain evidence="3">ATCC 50983 / TXsc</strain>
    </source>
</reference>
<feature type="region of interest" description="Disordered" evidence="1">
    <location>
        <begin position="900"/>
        <end position="920"/>
    </location>
</feature>
<accession>C5LDV0</accession>
<dbReference type="GeneID" id="9050652"/>
<protein>
    <submittedName>
        <fullName evidence="2">Uncharacterized protein</fullName>
    </submittedName>
</protein>
<evidence type="ECO:0000313" key="2">
    <source>
        <dbReference type="EMBL" id="EER05114.1"/>
    </source>
</evidence>
<keyword evidence="3" id="KW-1185">Reference proteome</keyword>
<proteinExistence type="predicted"/>
<dbReference type="OrthoDB" id="381190at2759"/>
<organism evidence="3">
    <name type="scientific">Perkinsus marinus (strain ATCC 50983 / TXsc)</name>
    <dbReference type="NCBI Taxonomy" id="423536"/>
    <lineage>
        <taxon>Eukaryota</taxon>
        <taxon>Sar</taxon>
        <taxon>Alveolata</taxon>
        <taxon>Perkinsozoa</taxon>
        <taxon>Perkinsea</taxon>
        <taxon>Perkinsida</taxon>
        <taxon>Perkinsidae</taxon>
        <taxon>Perkinsus</taxon>
    </lineage>
</organism>
<dbReference type="Proteomes" id="UP000007800">
    <property type="component" value="Unassembled WGS sequence"/>
</dbReference>
<dbReference type="InParanoid" id="C5LDV0"/>
<evidence type="ECO:0000313" key="3">
    <source>
        <dbReference type="Proteomes" id="UP000007800"/>
    </source>
</evidence>
<name>C5LDV0_PERM5</name>
<gene>
    <name evidence="2" type="ORF">Pmar_PMAR026548</name>
</gene>
<dbReference type="EMBL" id="GG681070">
    <property type="protein sequence ID" value="EER05114.1"/>
    <property type="molecule type" value="Genomic_DNA"/>
</dbReference>
<sequence>MLHWKPGGYFGATNIEVVEESDIEAYSCCSPFALRNTHHTVNRSAGEKACQAIGNMVGQLMQAAGEAADDTTKTCVEGALNFTISFFESTNPNACVLSCHVRRSLLFLINILSLFPYGDGVVMPSVKLMAKAVVIVAVHIDRYSCSLMDIFLAETADIVYALKGLHLLLRESTDASTSQSRHVYPQFVSAAYESMRPQQSSPCSPGPVSIQWTFNSKKASAAAITGVLSTVARLLKVRREYLGFDSVASGDVLTKLLSCVLALVPELGDDFEEDLLSACWECIGALPWLPPSRALDVLDLVESSGCPPIEHSAEIASLLIHSLPDGALVCEQGIVWNIATQAGWWKDAHCMKAMAELCRKAGPLEVDVADMLLRHLGDIPHESDVQRALTQLIRASGVHSEAGHSRCCRLCESVGPPGSTPSLWWSEVLIASGTKITEKELTLATTDDSREWGDMLKHVRSPALRGEEPIWRCIAASLLHMGYMKLSDGVSKESVARQLLQMLNSADRSRATCNAHLIFATVITLSFVEGASRDLFAHDNTDGAWACLSPLFGRPTAHDKPSGRSRTDSSYLRVTLPCMARAATNGVSRDSSGIGSKLSTSVLATARDLVAGSKCGKSCSLCQFAYGQVVKLVGKLTGEVEPYRALVNSNPRVVLDRGEDKLPPPLPEICKPFILPALFAAHIKRCRIRSLYDTADMGQAYFRSALIPALSSLWYGGRHAVCLLLDLPSTVTRLRSDKEIVMPLVGESLVQLILNALLAEVEEDNLKHYVLQLVRFLSLDDDPNVTNTGAMEDLVTDCLAEVLAHGVFAVPLAQIPSGSLDYAVMRVVLDIYGGRHCLDTIVEADCGGLLFMVLLRFARRFLYGTDSFDTIKAATSEKVDKILAHSARIIGTKGRLSMAAHSGGGGEPPTKRARSSVNGRTPDKVHAMKCYYLYVLKLITDTSIKGSEESACYCTALALLLDIANEEVLQLYWSQNLNAVHKLTLNGSPWQASEGEALLRPWKSLYHRARLEEKLAMLSTYMVELPRVGYDQARSYAKGLPKQVITDPHLRIMFGGDHTRLEEGQVKTVLSYVFKEITYSPPRPDCCIEGILVLLADLLLFHYAETWNDPYGELETLANQLDKHLTDLLQQRDAAAGGTLSIALARALGSLGRWRYNPAVIDRCSVTNPGHRARIGIEDPQQAWCDNSNGEGVAKELAVHLLLTYIVPKMGSAKYSYLAQAILTAMGGGNFLESAVADDLLSRVEAETLWPYLSTSYKVASATDERGLAKDASQWTVQTLARWVVRELPGTQNNTVKVRRLMLSVDLLLKQSSTVASEVLPTLVAALLYSNKDTHKMLEKLFQHMQEILGSKSAERPVLAVIIDIYEVVESWASKLGNDKLSQRLAPRLLILLQRDRQATYLSLSKAAERCEMWSHALMFIEKAYAPPSTTVMTSDDYVHLATVFSKMTPDAGWVAASEAGALAVAKKQDSAKICCDGVAADGVMDDNMTLQQREENWIRKAALLGKWSVPTVELKESSTVIDALVSIKEGSTAFNVTNAYKGVATQLSLGKRESTLMEQECRQKARTLFDLEWCLTNRSSLCLPQTLRVRVGTEDADKTVGRPAVAMAAIRAVGGNPQQLSHLLWEHLHALRRAGRSELAERVGIVCRAQPEIYREKSVLFMLEMSKVYRDLGKINKSREALEDVAQLLAGRGAQDADKDVAWCVKLDRLRYSCSKNLMQPRESIPVFREILAEATSLPAKRRARGHFAFAQYLDGLLEEEARYQSGLSRTLSTQKVLQEITVQYMLAIQFGTKHELLALNRILRIIWDQGSGALVNLIPREYLPHYEKCIGDLSKQVRFMFM</sequence>
<dbReference type="RefSeq" id="XP_002773298.1">
    <property type="nucleotide sequence ID" value="XM_002773252.1"/>
</dbReference>